<proteinExistence type="predicted"/>
<comment type="caution">
    <text evidence="1">The sequence shown here is derived from an EMBL/GenBank/DDBJ whole genome shotgun (WGS) entry which is preliminary data.</text>
</comment>
<sequence length="104" mass="12137">MSVTCPVTCLKLIRDRMTERNRTQQRKKGCLWGYEQPAEYRFVFAGVRYGKDHLFLHDHPLHRLSAYRPTTELCGIGESHSALSQRRRRSTWRRSTAGIPTSCN</sequence>
<dbReference type="EMBL" id="CM055728">
    <property type="protein sequence ID" value="KAJ8016628.1"/>
    <property type="molecule type" value="Genomic_DNA"/>
</dbReference>
<protein>
    <submittedName>
        <fullName evidence="1">Uncharacterized protein</fullName>
    </submittedName>
</protein>
<gene>
    <name evidence="1" type="ORF">DPEC_G00009220</name>
</gene>
<accession>A0ACC2HMD6</accession>
<reference evidence="1" key="1">
    <citation type="submission" date="2021-05" db="EMBL/GenBank/DDBJ databases">
        <authorList>
            <person name="Pan Q."/>
            <person name="Jouanno E."/>
            <person name="Zahm M."/>
            <person name="Klopp C."/>
            <person name="Cabau C."/>
            <person name="Louis A."/>
            <person name="Berthelot C."/>
            <person name="Parey E."/>
            <person name="Roest Crollius H."/>
            <person name="Montfort J."/>
            <person name="Robinson-Rechavi M."/>
            <person name="Bouchez O."/>
            <person name="Lampietro C."/>
            <person name="Lopez Roques C."/>
            <person name="Donnadieu C."/>
            <person name="Postlethwait J."/>
            <person name="Bobe J."/>
            <person name="Dillon D."/>
            <person name="Chandos A."/>
            <person name="von Hippel F."/>
            <person name="Guiguen Y."/>
        </authorList>
    </citation>
    <scope>NUCLEOTIDE SEQUENCE</scope>
    <source>
        <strain evidence="1">YG-Jan2019</strain>
    </source>
</reference>
<organism evidence="1 2">
    <name type="scientific">Dallia pectoralis</name>
    <name type="common">Alaska blackfish</name>
    <dbReference type="NCBI Taxonomy" id="75939"/>
    <lineage>
        <taxon>Eukaryota</taxon>
        <taxon>Metazoa</taxon>
        <taxon>Chordata</taxon>
        <taxon>Craniata</taxon>
        <taxon>Vertebrata</taxon>
        <taxon>Euteleostomi</taxon>
        <taxon>Actinopterygii</taxon>
        <taxon>Neopterygii</taxon>
        <taxon>Teleostei</taxon>
        <taxon>Protacanthopterygii</taxon>
        <taxon>Esociformes</taxon>
        <taxon>Umbridae</taxon>
        <taxon>Dallia</taxon>
    </lineage>
</organism>
<name>A0ACC2HMD6_DALPE</name>
<evidence type="ECO:0000313" key="1">
    <source>
        <dbReference type="EMBL" id="KAJ8016628.1"/>
    </source>
</evidence>
<keyword evidence="2" id="KW-1185">Reference proteome</keyword>
<evidence type="ECO:0000313" key="2">
    <source>
        <dbReference type="Proteomes" id="UP001157502"/>
    </source>
</evidence>
<dbReference type="Proteomes" id="UP001157502">
    <property type="component" value="Chromosome 1"/>
</dbReference>